<dbReference type="InterPro" id="IPR029058">
    <property type="entry name" value="AB_hydrolase_fold"/>
</dbReference>
<keyword evidence="1" id="KW-0472">Membrane</keyword>
<gene>
    <name evidence="3" type="ORF">CDL12_20976</name>
</gene>
<organism evidence="3 4">
    <name type="scientific">Handroanthus impetiginosus</name>
    <dbReference type="NCBI Taxonomy" id="429701"/>
    <lineage>
        <taxon>Eukaryota</taxon>
        <taxon>Viridiplantae</taxon>
        <taxon>Streptophyta</taxon>
        <taxon>Embryophyta</taxon>
        <taxon>Tracheophyta</taxon>
        <taxon>Spermatophyta</taxon>
        <taxon>Magnoliopsida</taxon>
        <taxon>eudicotyledons</taxon>
        <taxon>Gunneridae</taxon>
        <taxon>Pentapetalae</taxon>
        <taxon>asterids</taxon>
        <taxon>lamiids</taxon>
        <taxon>Lamiales</taxon>
        <taxon>Bignoniaceae</taxon>
        <taxon>Crescentiina</taxon>
        <taxon>Tabebuia alliance</taxon>
        <taxon>Handroanthus</taxon>
    </lineage>
</organism>
<evidence type="ECO:0000256" key="1">
    <source>
        <dbReference type="SAM" id="Phobius"/>
    </source>
</evidence>
<dbReference type="SUPFAM" id="SSF53474">
    <property type="entry name" value="alpha/beta-Hydrolases"/>
    <property type="match status" value="1"/>
</dbReference>
<dbReference type="PANTHER" id="PTHR43689:SF14">
    <property type="entry name" value="LYSOPHOSPHOLIPASE BODYGUARD 4-RELATED"/>
    <property type="match status" value="1"/>
</dbReference>
<feature type="domain" description="AB hydrolase-1" evidence="2">
    <location>
        <begin position="164"/>
        <end position="270"/>
    </location>
</feature>
<evidence type="ECO:0000313" key="4">
    <source>
        <dbReference type="Proteomes" id="UP000231279"/>
    </source>
</evidence>
<proteinExistence type="predicted"/>
<dbReference type="OrthoDB" id="284184at2759"/>
<accession>A0A2G9GN72</accession>
<dbReference type="EMBL" id="NKXS01004407">
    <property type="protein sequence ID" value="PIN06470.1"/>
    <property type="molecule type" value="Genomic_DNA"/>
</dbReference>
<feature type="transmembrane region" description="Helical" evidence="1">
    <location>
        <begin position="20"/>
        <end position="47"/>
    </location>
</feature>
<dbReference type="AlphaFoldDB" id="A0A2G9GN72"/>
<dbReference type="GO" id="GO:0016787">
    <property type="term" value="F:hydrolase activity"/>
    <property type="evidence" value="ECO:0007669"/>
    <property type="project" value="UniProtKB-KW"/>
</dbReference>
<dbReference type="EC" id="2.3.1.12" evidence="3"/>
<evidence type="ECO:0000313" key="3">
    <source>
        <dbReference type="EMBL" id="PIN06470.1"/>
    </source>
</evidence>
<sequence>MSGTSPYFPGKWVRSFSSETLISVASAVIFFLLDILDVMMCIFFRVLDGFLEGKPSSCYCVKTEEIQEETREDSNVDEGESGLSETLHGRKNVFRKMGLLRIPRIWGKEVACCVGKGNRWSDCGCESCLSPMSNGSDSRLHVVVKEQEKARRENDRNETTQQNVIFIHGFLSSSSVWKETVFPNLSEDSNQYYRLFAVDLFGFGSSPKPRDCFYTMRDHVEMIEKSVIVPFEVKSFHLVGHSMGCVVALALAAKYPEYAKTITLIAPPYFSSSEGEGSAEALRRLCPRRVWPPLLFGSAFMSWYEHLGRCVCFFICRNHRLWEGILKLLTRRRDLHFLLVDLTRHTHHSAWHTMHNVICGGAKFSDKYLETLRAARVKIRVVQGTEDQIVPVDCSYNMKMKAPEIIELEIIPNADHNTVILGRTKEFTRDLERFWASADKNIA</sequence>
<dbReference type="GO" id="GO:0004742">
    <property type="term" value="F:dihydrolipoyllysine-residue acetyltransferase activity"/>
    <property type="evidence" value="ECO:0007669"/>
    <property type="project" value="UniProtKB-EC"/>
</dbReference>
<dbReference type="InterPro" id="IPR000073">
    <property type="entry name" value="AB_hydrolase_1"/>
</dbReference>
<name>A0A2G9GN72_9LAMI</name>
<reference evidence="4" key="1">
    <citation type="journal article" date="2018" name="Gigascience">
        <title>Genome assembly of the Pink Ipe (Handroanthus impetiginosus, Bignoniaceae), a highly valued, ecologically keystone Neotropical timber forest tree.</title>
        <authorList>
            <person name="Silva-Junior O.B."/>
            <person name="Grattapaglia D."/>
            <person name="Novaes E."/>
            <person name="Collevatti R.G."/>
        </authorList>
    </citation>
    <scope>NUCLEOTIDE SEQUENCE [LARGE SCALE GENOMIC DNA]</scope>
    <source>
        <strain evidence="4">cv. UFG-1</strain>
    </source>
</reference>
<dbReference type="Gene3D" id="3.40.50.1820">
    <property type="entry name" value="alpha/beta hydrolase"/>
    <property type="match status" value="1"/>
</dbReference>
<comment type="caution">
    <text evidence="3">The sequence shown here is derived from an EMBL/GenBank/DDBJ whole genome shotgun (WGS) entry which is preliminary data.</text>
</comment>
<keyword evidence="1" id="KW-1133">Transmembrane helix</keyword>
<keyword evidence="3" id="KW-0012">Acyltransferase</keyword>
<dbReference type="PANTHER" id="PTHR43689">
    <property type="entry name" value="HYDROLASE"/>
    <property type="match status" value="1"/>
</dbReference>
<keyword evidence="3" id="KW-0808">Transferase</keyword>
<evidence type="ECO:0000259" key="2">
    <source>
        <dbReference type="Pfam" id="PF00561"/>
    </source>
</evidence>
<keyword evidence="4" id="KW-1185">Reference proteome</keyword>
<keyword evidence="3" id="KW-0378">Hydrolase</keyword>
<protein>
    <submittedName>
        <fullName evidence="3">Putative hydrolase/acyltransferase (Alpha/beta hydrolase superfamily)</fullName>
        <ecNumber evidence="3">2.3.1.12</ecNumber>
    </submittedName>
</protein>
<dbReference type="STRING" id="429701.A0A2G9GN72"/>
<keyword evidence="1" id="KW-0812">Transmembrane</keyword>
<dbReference type="PRINTS" id="PR00111">
    <property type="entry name" value="ABHYDROLASE"/>
</dbReference>
<dbReference type="Pfam" id="PF00561">
    <property type="entry name" value="Abhydrolase_1"/>
    <property type="match status" value="1"/>
</dbReference>
<dbReference type="Proteomes" id="UP000231279">
    <property type="component" value="Unassembled WGS sequence"/>
</dbReference>